<dbReference type="Pfam" id="PF13385">
    <property type="entry name" value="Laminin_G_3"/>
    <property type="match status" value="1"/>
</dbReference>
<feature type="transmembrane region" description="Helical" evidence="1">
    <location>
        <begin position="111"/>
        <end position="129"/>
    </location>
</feature>
<feature type="transmembrane region" description="Helical" evidence="1">
    <location>
        <begin position="369"/>
        <end position="384"/>
    </location>
</feature>
<dbReference type="AlphaFoldDB" id="A0A6C0B7V9"/>
<feature type="transmembrane region" description="Helical" evidence="1">
    <location>
        <begin position="259"/>
        <end position="278"/>
    </location>
</feature>
<dbReference type="Gene3D" id="2.60.120.200">
    <property type="match status" value="1"/>
</dbReference>
<proteinExistence type="predicted"/>
<keyword evidence="1" id="KW-0812">Transmembrane</keyword>
<feature type="transmembrane region" description="Helical" evidence="1">
    <location>
        <begin position="208"/>
        <end position="227"/>
    </location>
</feature>
<dbReference type="SUPFAM" id="SSF49899">
    <property type="entry name" value="Concanavalin A-like lectins/glucanases"/>
    <property type="match status" value="1"/>
</dbReference>
<feature type="transmembrane region" description="Helical" evidence="1">
    <location>
        <begin position="316"/>
        <end position="335"/>
    </location>
</feature>
<feature type="transmembrane region" description="Helical" evidence="1">
    <location>
        <begin position="234"/>
        <end position="253"/>
    </location>
</feature>
<sequence length="606" mass="68516">MPVGPTLPFIPSISSNIIFYILIIIIFAIIYLIWIKPYNNIVQNAKDIYQSSLNTINITYGSPKKEAEQAAQTALDTWNIFLTKIYKIIIESLLIISGVLFNYYKGSMNTFSIGVNLLILGTMLFEYFSDILDNWLKSKLNDINASASKNTEDNTGEHHKSLALFISGLMCLASVLGKIKYGDSVFITSGVVSFVLSMLTLFNANFNSTAALICFSIIGILSIFAAVRYDNQLFYASFVISAIISVMSAFNISSFDSEPYIFILFFLANIPFVTLFMYNINLQNSKDTAIYIPLLIAFYMLSIIILSIIGTVDLSLNTNLFVIVSIIGFSILNYAKSLQDSIYKTFLLVVAMIIFFFIALHYILVSQQWIFYMIAFIGIMYMIMKRSPSTVKSINQNSKVTNKEIVLISGEILFILTYIYIRSIAKKVYTKHGQLIVNNPVSLHELKVVKIDETINYDYGLSFWVYIDAMNPSSSPQANEYTTIISYGDAPRVSYNSTLNTMKITIKTESKKIKSVDEIKSLPLQKWNHIVLNYLNGTCDVFVNSELHATKIEVIPVKESEKIFEIGTQDGIQGKVCNVIFFQEHLNSSKIKELYNEFSYKNPPTI</sequence>
<dbReference type="EMBL" id="MN739094">
    <property type="protein sequence ID" value="QHS88176.1"/>
    <property type="molecule type" value="Genomic_DNA"/>
</dbReference>
<feature type="transmembrane region" description="Helical" evidence="1">
    <location>
        <begin position="161"/>
        <end position="177"/>
    </location>
</feature>
<feature type="transmembrane region" description="Helical" evidence="1">
    <location>
        <begin position="184"/>
        <end position="202"/>
    </location>
</feature>
<feature type="transmembrane region" description="Helical" evidence="1">
    <location>
        <begin position="342"/>
        <end position="363"/>
    </location>
</feature>
<evidence type="ECO:0000313" key="2">
    <source>
        <dbReference type="EMBL" id="QHS88176.1"/>
    </source>
</evidence>
<feature type="transmembrane region" description="Helical" evidence="1">
    <location>
        <begin position="290"/>
        <end position="310"/>
    </location>
</feature>
<feature type="transmembrane region" description="Helical" evidence="1">
    <location>
        <begin position="17"/>
        <end position="35"/>
    </location>
</feature>
<name>A0A6C0B7V9_9ZZZZ</name>
<dbReference type="InterPro" id="IPR013320">
    <property type="entry name" value="ConA-like_dom_sf"/>
</dbReference>
<feature type="transmembrane region" description="Helical" evidence="1">
    <location>
        <begin position="85"/>
        <end position="104"/>
    </location>
</feature>
<evidence type="ECO:0000256" key="1">
    <source>
        <dbReference type="SAM" id="Phobius"/>
    </source>
</evidence>
<accession>A0A6C0B7V9</accession>
<protein>
    <submittedName>
        <fullName evidence="2">Uncharacterized protein</fullName>
    </submittedName>
</protein>
<reference evidence="2" key="1">
    <citation type="journal article" date="2020" name="Nature">
        <title>Giant virus diversity and host interactions through global metagenomics.</title>
        <authorList>
            <person name="Schulz F."/>
            <person name="Roux S."/>
            <person name="Paez-Espino D."/>
            <person name="Jungbluth S."/>
            <person name="Walsh D.A."/>
            <person name="Denef V.J."/>
            <person name="McMahon K.D."/>
            <person name="Konstantinidis K.T."/>
            <person name="Eloe-Fadrosh E.A."/>
            <person name="Kyrpides N.C."/>
            <person name="Woyke T."/>
        </authorList>
    </citation>
    <scope>NUCLEOTIDE SEQUENCE</scope>
    <source>
        <strain evidence="2">GVMAG-M-3300010158-55</strain>
    </source>
</reference>
<keyword evidence="1" id="KW-1133">Transmembrane helix</keyword>
<organism evidence="2">
    <name type="scientific">viral metagenome</name>
    <dbReference type="NCBI Taxonomy" id="1070528"/>
    <lineage>
        <taxon>unclassified sequences</taxon>
        <taxon>metagenomes</taxon>
        <taxon>organismal metagenomes</taxon>
    </lineage>
</organism>
<feature type="transmembrane region" description="Helical" evidence="1">
    <location>
        <begin position="405"/>
        <end position="421"/>
    </location>
</feature>
<keyword evidence="1" id="KW-0472">Membrane</keyword>